<comment type="similarity">
    <text evidence="2">Belongs to the peptidase S54 family.</text>
</comment>
<feature type="compositionally biased region" description="Gly residues" evidence="6">
    <location>
        <begin position="382"/>
        <end position="396"/>
    </location>
</feature>
<keyword evidence="10" id="KW-1185">Reference proteome</keyword>
<comment type="caution">
    <text evidence="9">The sequence shown here is derived from an EMBL/GenBank/DDBJ whole genome shotgun (WGS) entry which is preliminary data.</text>
</comment>
<evidence type="ECO:0000256" key="1">
    <source>
        <dbReference type="ARBA" id="ARBA00004141"/>
    </source>
</evidence>
<dbReference type="AlphaFoldDB" id="A0A835YB84"/>
<protein>
    <recommendedName>
        <fullName evidence="8">Peptidase S54 rhomboid domain-containing protein</fullName>
    </recommendedName>
</protein>
<dbReference type="InterPro" id="IPR035952">
    <property type="entry name" value="Rhomboid-like_sf"/>
</dbReference>
<organism evidence="9 10">
    <name type="scientific">Edaphochlamys debaryana</name>
    <dbReference type="NCBI Taxonomy" id="47281"/>
    <lineage>
        <taxon>Eukaryota</taxon>
        <taxon>Viridiplantae</taxon>
        <taxon>Chlorophyta</taxon>
        <taxon>core chlorophytes</taxon>
        <taxon>Chlorophyceae</taxon>
        <taxon>CS clade</taxon>
        <taxon>Chlamydomonadales</taxon>
        <taxon>Chlamydomonadales incertae sedis</taxon>
        <taxon>Edaphochlamys</taxon>
    </lineage>
</organism>
<feature type="transmembrane region" description="Helical" evidence="7">
    <location>
        <begin position="205"/>
        <end position="224"/>
    </location>
</feature>
<feature type="transmembrane region" description="Helical" evidence="7">
    <location>
        <begin position="259"/>
        <end position="277"/>
    </location>
</feature>
<feature type="region of interest" description="Disordered" evidence="6">
    <location>
        <begin position="1"/>
        <end position="26"/>
    </location>
</feature>
<name>A0A835YB84_9CHLO</name>
<evidence type="ECO:0000313" key="9">
    <source>
        <dbReference type="EMBL" id="KAG2499488.1"/>
    </source>
</evidence>
<evidence type="ECO:0000256" key="6">
    <source>
        <dbReference type="SAM" id="MobiDB-lite"/>
    </source>
</evidence>
<keyword evidence="5 7" id="KW-0472">Membrane</keyword>
<dbReference type="PANTHER" id="PTHR43731:SF26">
    <property type="entry name" value="RHOMBOID-LIKE PROTEIN 10, CHLOROPLASTIC"/>
    <property type="match status" value="1"/>
</dbReference>
<dbReference type="OrthoDB" id="418595at2759"/>
<dbReference type="InterPro" id="IPR022764">
    <property type="entry name" value="Peptidase_S54_rhomboid_dom"/>
</dbReference>
<keyword evidence="4 7" id="KW-1133">Transmembrane helix</keyword>
<feature type="domain" description="Peptidase S54 rhomboid" evidence="8">
    <location>
        <begin position="140"/>
        <end position="278"/>
    </location>
</feature>
<sequence length="403" mass="41109">MRGSGRGAGRTTTSSASGPGDWQPQRWLASHCRRHLNRALRGRLGAGARAAVGGRAGLGAGLLLASAAAGGAAAAPAPDGGPEGQRQKPREKSLSDFWHPRRRATDVFLLLNAAVYLLNWLAKDRLLWWGLKINALISAGEVWRLVTPMFLHVNPMHLAINMYALHSLGPQVEVVSGGRRTAVLYMVSGVLACVASFLFNAAPSLGASGAVFGLGAALAVFYARHREVLGPASDEGLNRLRLTAVINVAYAMINRNLDHWGHLGGLVAGAAVAALLGPRFVLGPTGPGGAVGLQDKPPLPWLAFSPPRSGLAPMRSRPAATAASPASGPSGAGPSGSEPSGSGPVPGPAPRQGAPHGLPGLPRRRLPGPPVGYEERPRPGKDGGGAGGRDAGGEAEGGVAASG</sequence>
<comment type="subcellular location">
    <subcellularLocation>
        <location evidence="1">Membrane</location>
        <topology evidence="1">Multi-pass membrane protein</topology>
    </subcellularLocation>
</comment>
<feature type="compositionally biased region" description="Basic and acidic residues" evidence="6">
    <location>
        <begin position="85"/>
        <end position="94"/>
    </location>
</feature>
<evidence type="ECO:0000256" key="3">
    <source>
        <dbReference type="ARBA" id="ARBA00022692"/>
    </source>
</evidence>
<dbReference type="SUPFAM" id="SSF144091">
    <property type="entry name" value="Rhomboid-like"/>
    <property type="match status" value="1"/>
</dbReference>
<evidence type="ECO:0000256" key="4">
    <source>
        <dbReference type="ARBA" id="ARBA00022989"/>
    </source>
</evidence>
<dbReference type="PANTHER" id="PTHR43731">
    <property type="entry name" value="RHOMBOID PROTEASE"/>
    <property type="match status" value="1"/>
</dbReference>
<dbReference type="GO" id="GO:0004252">
    <property type="term" value="F:serine-type endopeptidase activity"/>
    <property type="evidence" value="ECO:0007669"/>
    <property type="project" value="InterPro"/>
</dbReference>
<evidence type="ECO:0000256" key="5">
    <source>
        <dbReference type="ARBA" id="ARBA00023136"/>
    </source>
</evidence>
<keyword evidence="3 7" id="KW-0812">Transmembrane</keyword>
<dbReference type="Proteomes" id="UP000612055">
    <property type="component" value="Unassembled WGS sequence"/>
</dbReference>
<feature type="region of interest" description="Disordered" evidence="6">
    <location>
        <begin position="74"/>
        <end position="95"/>
    </location>
</feature>
<feature type="compositionally biased region" description="Low complexity" evidence="6">
    <location>
        <begin position="318"/>
        <end position="329"/>
    </location>
</feature>
<gene>
    <name evidence="9" type="ORF">HYH03_002435</name>
</gene>
<dbReference type="Gene3D" id="1.20.1540.10">
    <property type="entry name" value="Rhomboid-like"/>
    <property type="match status" value="1"/>
</dbReference>
<reference evidence="9" key="1">
    <citation type="journal article" date="2020" name="bioRxiv">
        <title>Comparative genomics of Chlamydomonas.</title>
        <authorList>
            <person name="Craig R.J."/>
            <person name="Hasan A.R."/>
            <person name="Ness R.W."/>
            <person name="Keightley P.D."/>
        </authorList>
    </citation>
    <scope>NUCLEOTIDE SEQUENCE</scope>
    <source>
        <strain evidence="9">CCAP 11/70</strain>
    </source>
</reference>
<evidence type="ECO:0000256" key="7">
    <source>
        <dbReference type="SAM" id="Phobius"/>
    </source>
</evidence>
<feature type="compositionally biased region" description="Low complexity" evidence="6">
    <location>
        <begin position="9"/>
        <end position="18"/>
    </location>
</feature>
<feature type="region of interest" description="Disordered" evidence="6">
    <location>
        <begin position="302"/>
        <end position="403"/>
    </location>
</feature>
<feature type="transmembrane region" description="Helical" evidence="7">
    <location>
        <begin position="181"/>
        <end position="199"/>
    </location>
</feature>
<evidence type="ECO:0000256" key="2">
    <source>
        <dbReference type="ARBA" id="ARBA00009045"/>
    </source>
</evidence>
<evidence type="ECO:0000259" key="8">
    <source>
        <dbReference type="Pfam" id="PF01694"/>
    </source>
</evidence>
<accession>A0A835YB84</accession>
<dbReference type="EMBL" id="JAEHOE010000006">
    <property type="protein sequence ID" value="KAG2499488.1"/>
    <property type="molecule type" value="Genomic_DNA"/>
</dbReference>
<dbReference type="GO" id="GO:0016020">
    <property type="term" value="C:membrane"/>
    <property type="evidence" value="ECO:0007669"/>
    <property type="project" value="UniProtKB-SubCell"/>
</dbReference>
<proteinExistence type="inferred from homology"/>
<dbReference type="InterPro" id="IPR050925">
    <property type="entry name" value="Rhomboid_protease_S54"/>
</dbReference>
<dbReference type="Pfam" id="PF01694">
    <property type="entry name" value="Rhomboid"/>
    <property type="match status" value="1"/>
</dbReference>
<evidence type="ECO:0000313" key="10">
    <source>
        <dbReference type="Proteomes" id="UP000612055"/>
    </source>
</evidence>